<protein>
    <submittedName>
        <fullName evidence="1">Uncharacterized protein</fullName>
    </submittedName>
</protein>
<gene>
    <name evidence="1" type="ORF">EGW08_016127</name>
</gene>
<dbReference type="EMBL" id="RQTK01000687">
    <property type="protein sequence ID" value="RUS76096.1"/>
    <property type="molecule type" value="Genomic_DNA"/>
</dbReference>
<evidence type="ECO:0000313" key="1">
    <source>
        <dbReference type="EMBL" id="RUS76096.1"/>
    </source>
</evidence>
<keyword evidence="2" id="KW-1185">Reference proteome</keyword>
<accession>A0A433T3I9</accession>
<reference evidence="1 2" key="1">
    <citation type="submission" date="2019-01" db="EMBL/GenBank/DDBJ databases">
        <title>A draft genome assembly of the solar-powered sea slug Elysia chlorotica.</title>
        <authorList>
            <person name="Cai H."/>
            <person name="Li Q."/>
            <person name="Fang X."/>
            <person name="Li J."/>
            <person name="Curtis N.E."/>
            <person name="Altenburger A."/>
            <person name="Shibata T."/>
            <person name="Feng M."/>
            <person name="Maeda T."/>
            <person name="Schwartz J.A."/>
            <person name="Shigenobu S."/>
            <person name="Lundholm N."/>
            <person name="Nishiyama T."/>
            <person name="Yang H."/>
            <person name="Hasebe M."/>
            <person name="Li S."/>
            <person name="Pierce S.K."/>
            <person name="Wang J."/>
        </authorList>
    </citation>
    <scope>NUCLEOTIDE SEQUENCE [LARGE SCALE GENOMIC DNA]</scope>
    <source>
        <strain evidence="1">EC2010</strain>
        <tissue evidence="1">Whole organism of an adult</tissue>
    </source>
</reference>
<comment type="caution">
    <text evidence="1">The sequence shown here is derived from an EMBL/GenBank/DDBJ whole genome shotgun (WGS) entry which is preliminary data.</text>
</comment>
<name>A0A433T3I9_ELYCH</name>
<dbReference type="Proteomes" id="UP000271974">
    <property type="component" value="Unassembled WGS sequence"/>
</dbReference>
<organism evidence="1 2">
    <name type="scientific">Elysia chlorotica</name>
    <name type="common">Eastern emerald elysia</name>
    <name type="synonym">Sea slug</name>
    <dbReference type="NCBI Taxonomy" id="188477"/>
    <lineage>
        <taxon>Eukaryota</taxon>
        <taxon>Metazoa</taxon>
        <taxon>Spiralia</taxon>
        <taxon>Lophotrochozoa</taxon>
        <taxon>Mollusca</taxon>
        <taxon>Gastropoda</taxon>
        <taxon>Heterobranchia</taxon>
        <taxon>Euthyneura</taxon>
        <taxon>Panpulmonata</taxon>
        <taxon>Sacoglossa</taxon>
        <taxon>Placobranchoidea</taxon>
        <taxon>Plakobranchidae</taxon>
        <taxon>Elysia</taxon>
    </lineage>
</organism>
<evidence type="ECO:0000313" key="2">
    <source>
        <dbReference type="Proteomes" id="UP000271974"/>
    </source>
</evidence>
<dbReference type="AlphaFoldDB" id="A0A433T3I9"/>
<proteinExistence type="predicted"/>
<sequence>MQQNRRRTPPCYSSRWRSTFWPAPMVHRSVVYPQVDPCTHPAVVAGGSGQALMVGPDNRVVCGSDQALMVGPDNRVAAMMAGHKAFSARAGRSILAAMPRNVMSEARVKQEAQAKPDVARPGGVDSTMVYSPTPDLSTSSGAWCARCDSQGGALPSTLAGQCNKQSSRRRVPRSGRDICPLWRGLRVAVHQVTCLAPQRQAALLYGRRSRKHAQSETRARPRPRDAFCRQCGELDSAHLAPWIAGAGGLAGKSRVVGGAWRRFSVWGAKLP</sequence>